<gene>
    <name evidence="1" type="ORF">UFOVP112_23</name>
</gene>
<organism evidence="1">
    <name type="scientific">uncultured Caudovirales phage</name>
    <dbReference type="NCBI Taxonomy" id="2100421"/>
    <lineage>
        <taxon>Viruses</taxon>
        <taxon>Duplodnaviria</taxon>
        <taxon>Heunggongvirae</taxon>
        <taxon>Uroviricota</taxon>
        <taxon>Caudoviricetes</taxon>
        <taxon>Peduoviridae</taxon>
        <taxon>Maltschvirus</taxon>
        <taxon>Maltschvirus maltsch</taxon>
    </lineage>
</organism>
<proteinExistence type="predicted"/>
<protein>
    <submittedName>
        <fullName evidence="1">Uncharacterized protein</fullName>
    </submittedName>
</protein>
<name>A0A6J5L5B0_9CAUD</name>
<dbReference type="EMBL" id="LR796233">
    <property type="protein sequence ID" value="CAB4128357.1"/>
    <property type="molecule type" value="Genomic_DNA"/>
</dbReference>
<reference evidence="1" key="1">
    <citation type="submission" date="2020-04" db="EMBL/GenBank/DDBJ databases">
        <authorList>
            <person name="Chiriac C."/>
            <person name="Salcher M."/>
            <person name="Ghai R."/>
            <person name="Kavagutti S V."/>
        </authorList>
    </citation>
    <scope>NUCLEOTIDE SEQUENCE</scope>
</reference>
<dbReference type="Gene3D" id="3.40.50.2000">
    <property type="entry name" value="Glycogen Phosphorylase B"/>
    <property type="match status" value="1"/>
</dbReference>
<dbReference type="SUPFAM" id="SSF53756">
    <property type="entry name" value="UDP-Glycosyltransferase/glycogen phosphorylase"/>
    <property type="match status" value="1"/>
</dbReference>
<accession>A0A6J5L5B0</accession>
<evidence type="ECO:0000313" key="1">
    <source>
        <dbReference type="EMBL" id="CAB4128357.1"/>
    </source>
</evidence>
<sequence>MRKLWYMGLEPYKARYTLQLQEWNRAVFKRRGINYEIVEGYTLSDDQAIVTGQVLDAHGRSYFGMSQLMNLVRKMKAGEVTNEDVIYFEDMFQPGIESLPYILDQIDPAHRPRIAVRCLAQSIDPDDFVHVWGMQKWMGLYEKMVDSFADIVLASNEEMVMHMKIAGWEAPIYNISGLAFDKGEVRSRVEGPIKEFKERSMRVGFAARWDQEKQPDFYMDLIEEWHKREPNSGVEFCIFSGSKLKSNNDSYMARTRDLQARGLLTVYEDLEKNDYYNLLNDTRVLFNCALQDWVSNTVSEADTLGCNVLYPAYRSFPETFANDHTRLYVPWSLDDAIAKLREGLSVPHIKQGAISEWTNNTIDRIVDILEGKGEQWRRMTTDYRKHTHESKY</sequence>